<feature type="compositionally biased region" description="Basic and acidic residues" evidence="1">
    <location>
        <begin position="178"/>
        <end position="198"/>
    </location>
</feature>
<feature type="compositionally biased region" description="Low complexity" evidence="1">
    <location>
        <begin position="122"/>
        <end position="136"/>
    </location>
</feature>
<evidence type="ECO:0000313" key="2">
    <source>
        <dbReference type="EMBL" id="GER42679.1"/>
    </source>
</evidence>
<dbReference type="EMBL" id="BKCP01006405">
    <property type="protein sequence ID" value="GER42679.1"/>
    <property type="molecule type" value="Genomic_DNA"/>
</dbReference>
<dbReference type="Proteomes" id="UP000325081">
    <property type="component" value="Unassembled WGS sequence"/>
</dbReference>
<proteinExistence type="predicted"/>
<organism evidence="2 3">
    <name type="scientific">Striga asiatica</name>
    <name type="common">Asiatic witchweed</name>
    <name type="synonym">Buchnera asiatica</name>
    <dbReference type="NCBI Taxonomy" id="4170"/>
    <lineage>
        <taxon>Eukaryota</taxon>
        <taxon>Viridiplantae</taxon>
        <taxon>Streptophyta</taxon>
        <taxon>Embryophyta</taxon>
        <taxon>Tracheophyta</taxon>
        <taxon>Spermatophyta</taxon>
        <taxon>Magnoliopsida</taxon>
        <taxon>eudicotyledons</taxon>
        <taxon>Gunneridae</taxon>
        <taxon>Pentapetalae</taxon>
        <taxon>asterids</taxon>
        <taxon>lamiids</taxon>
        <taxon>Lamiales</taxon>
        <taxon>Orobanchaceae</taxon>
        <taxon>Buchnereae</taxon>
        <taxon>Striga</taxon>
    </lineage>
</organism>
<accession>A0A5A7QBP2</accession>
<keyword evidence="3" id="KW-1185">Reference proteome</keyword>
<sequence>MSRKFLHIREIDDNTTGWTAIVQVVEKCHPQYSKPPKYVQFQRYLLTDSDFFMFMNNQGTKVSAICIFKYMNHKTEVATFFNKGSCKDGNILLPPPSVTAITTVQAAKASLKSVKKIFSQPSSSIHHSRATSSSDSCPINHGHSSETASSNRRAARENQGSRTTATPSPSGDVRSSLKPRDEPSPTSLHRRDFRERQT</sequence>
<feature type="region of interest" description="Disordered" evidence="1">
    <location>
        <begin position="120"/>
        <end position="198"/>
    </location>
</feature>
<name>A0A5A7QBP2_STRAF</name>
<feature type="compositionally biased region" description="Polar residues" evidence="1">
    <location>
        <begin position="145"/>
        <end position="169"/>
    </location>
</feature>
<evidence type="ECO:0000313" key="3">
    <source>
        <dbReference type="Proteomes" id="UP000325081"/>
    </source>
</evidence>
<gene>
    <name evidence="2" type="ORF">STAS_19486</name>
</gene>
<protein>
    <submittedName>
        <fullName evidence="2">Uncharacterized protein</fullName>
    </submittedName>
</protein>
<dbReference type="AlphaFoldDB" id="A0A5A7QBP2"/>
<comment type="caution">
    <text evidence="2">The sequence shown here is derived from an EMBL/GenBank/DDBJ whole genome shotgun (WGS) entry which is preliminary data.</text>
</comment>
<evidence type="ECO:0000256" key="1">
    <source>
        <dbReference type="SAM" id="MobiDB-lite"/>
    </source>
</evidence>
<reference evidence="3" key="1">
    <citation type="journal article" date="2019" name="Curr. Biol.">
        <title>Genome Sequence of Striga asiatica Provides Insight into the Evolution of Plant Parasitism.</title>
        <authorList>
            <person name="Yoshida S."/>
            <person name="Kim S."/>
            <person name="Wafula E.K."/>
            <person name="Tanskanen J."/>
            <person name="Kim Y.M."/>
            <person name="Honaas L."/>
            <person name="Yang Z."/>
            <person name="Spallek T."/>
            <person name="Conn C.E."/>
            <person name="Ichihashi Y."/>
            <person name="Cheong K."/>
            <person name="Cui S."/>
            <person name="Der J.P."/>
            <person name="Gundlach H."/>
            <person name="Jiao Y."/>
            <person name="Hori C."/>
            <person name="Ishida J.K."/>
            <person name="Kasahara H."/>
            <person name="Kiba T."/>
            <person name="Kim M.S."/>
            <person name="Koo N."/>
            <person name="Laohavisit A."/>
            <person name="Lee Y.H."/>
            <person name="Lumba S."/>
            <person name="McCourt P."/>
            <person name="Mortimer J.C."/>
            <person name="Mutuku J.M."/>
            <person name="Nomura T."/>
            <person name="Sasaki-Sekimoto Y."/>
            <person name="Seto Y."/>
            <person name="Wang Y."/>
            <person name="Wakatake T."/>
            <person name="Sakakibara H."/>
            <person name="Demura T."/>
            <person name="Yamaguchi S."/>
            <person name="Yoneyama K."/>
            <person name="Manabe R.I."/>
            <person name="Nelson D.C."/>
            <person name="Schulman A.H."/>
            <person name="Timko M.P."/>
            <person name="dePamphilis C.W."/>
            <person name="Choi D."/>
            <person name="Shirasu K."/>
        </authorList>
    </citation>
    <scope>NUCLEOTIDE SEQUENCE [LARGE SCALE GENOMIC DNA]</scope>
    <source>
        <strain evidence="3">cv. UVA1</strain>
    </source>
</reference>